<protein>
    <recommendedName>
        <fullName evidence="4">HTH araC/xylS-type domain-containing protein</fullName>
    </recommendedName>
</protein>
<evidence type="ECO:0000313" key="6">
    <source>
        <dbReference type="Proteomes" id="UP000004925"/>
    </source>
</evidence>
<dbReference type="PANTHER" id="PTHR36444">
    <property type="entry name" value="TRANSCRIPTIONAL REGULATOR PROTEIN YOBU-RELATED"/>
    <property type="match status" value="1"/>
</dbReference>
<proteinExistence type="predicted"/>
<dbReference type="Gene3D" id="3.20.80.10">
    <property type="entry name" value="Regulatory factor, effector binding domain"/>
    <property type="match status" value="1"/>
</dbReference>
<dbReference type="PROSITE" id="PS00041">
    <property type="entry name" value="HTH_ARAC_FAMILY_1"/>
    <property type="match status" value="1"/>
</dbReference>
<dbReference type="Pfam" id="PF12833">
    <property type="entry name" value="HTH_18"/>
    <property type="match status" value="1"/>
</dbReference>
<evidence type="ECO:0000259" key="4">
    <source>
        <dbReference type="PROSITE" id="PS01124"/>
    </source>
</evidence>
<dbReference type="GO" id="GO:0003700">
    <property type="term" value="F:DNA-binding transcription factor activity"/>
    <property type="evidence" value="ECO:0007669"/>
    <property type="project" value="InterPro"/>
</dbReference>
<dbReference type="Proteomes" id="UP000004925">
    <property type="component" value="Unassembled WGS sequence"/>
</dbReference>
<dbReference type="RefSeq" id="WP_008803034.1">
    <property type="nucleotide sequence ID" value="NZ_KQ235737.1"/>
</dbReference>
<dbReference type="HOGENOM" id="CLU_000445_81_1_0"/>
<dbReference type="eggNOG" id="COG2207">
    <property type="taxonomic scope" value="Bacteria"/>
</dbReference>
<dbReference type="InterPro" id="IPR011256">
    <property type="entry name" value="Reg_factor_effector_dom_sf"/>
</dbReference>
<dbReference type="EMBL" id="ACDE02000019">
    <property type="protein sequence ID" value="EEO40334.1"/>
    <property type="molecule type" value="Genomic_DNA"/>
</dbReference>
<dbReference type="InterPro" id="IPR018062">
    <property type="entry name" value="HTH_AraC-typ_CS"/>
</dbReference>
<dbReference type="SUPFAM" id="SSF55136">
    <property type="entry name" value="Probable bacterial effector-binding domain"/>
    <property type="match status" value="1"/>
</dbReference>
<keyword evidence="2" id="KW-0238">DNA-binding</keyword>
<reference evidence="5 6" key="1">
    <citation type="submission" date="2011-10" db="EMBL/GenBank/DDBJ databases">
        <title>The Genome Sequence of Fusobacterium sp. 4_1_13.</title>
        <authorList>
            <consortium name="The Broad Institute Genome Sequencing Platform"/>
            <person name="Earl A."/>
            <person name="Ward D."/>
            <person name="Feldgarden M."/>
            <person name="Gevers D."/>
            <person name="Strauss J."/>
            <person name="Ambrose C."/>
            <person name="Allen-Vercoe E."/>
            <person name="Young S.K."/>
            <person name="Zeng Q."/>
            <person name="Gargeya S."/>
            <person name="Fitzgerald M."/>
            <person name="Haas B."/>
            <person name="Abouelleil A."/>
            <person name="Alvarado L."/>
            <person name="Arachchi H.M."/>
            <person name="Berlin A."/>
            <person name="Brown A."/>
            <person name="Chapman S.B."/>
            <person name="Chen Z."/>
            <person name="Dunbar C."/>
            <person name="Freedman E."/>
            <person name="Gearin G."/>
            <person name="Goldberg J."/>
            <person name="Griggs A."/>
            <person name="Gujja S."/>
            <person name="Heiman D."/>
            <person name="Howarth C."/>
            <person name="Larson L."/>
            <person name="Lui A."/>
            <person name="MacDonald P.J."/>
            <person name="Montmayeur A."/>
            <person name="Murphy C."/>
            <person name="Neiman D."/>
            <person name="Pearson M."/>
            <person name="Priest M."/>
            <person name="Roberts A."/>
            <person name="Saif S."/>
            <person name="Shea T."/>
            <person name="Shenoy N."/>
            <person name="Sisk P."/>
            <person name="Stolte C."/>
            <person name="Sykes S."/>
            <person name="Wortman J."/>
            <person name="Nusbaum C."/>
            <person name="Birren B."/>
        </authorList>
    </citation>
    <scope>NUCLEOTIDE SEQUENCE [LARGE SCALE GENOMIC DNA]</scope>
    <source>
        <strain evidence="5 6">4_1_13</strain>
    </source>
</reference>
<keyword evidence="3" id="KW-0804">Transcription</keyword>
<dbReference type="SMART" id="SM00342">
    <property type="entry name" value="HTH_ARAC"/>
    <property type="match status" value="1"/>
</dbReference>
<organism evidence="5 6">
    <name type="scientific">Fusobacterium vincentii 4_1_13</name>
    <dbReference type="NCBI Taxonomy" id="469606"/>
    <lineage>
        <taxon>Bacteria</taxon>
        <taxon>Fusobacteriati</taxon>
        <taxon>Fusobacteriota</taxon>
        <taxon>Fusobacteriia</taxon>
        <taxon>Fusobacteriales</taxon>
        <taxon>Fusobacteriaceae</taxon>
        <taxon>Fusobacterium</taxon>
    </lineage>
</organism>
<dbReference type="PANTHER" id="PTHR36444:SF2">
    <property type="entry name" value="TRANSCRIPTIONAL REGULATOR PROTEIN YOBU-RELATED"/>
    <property type="match status" value="1"/>
</dbReference>
<gene>
    <name evidence="5" type="ORF">FSCG_01047</name>
</gene>
<evidence type="ECO:0000313" key="5">
    <source>
        <dbReference type="EMBL" id="EEO40334.1"/>
    </source>
</evidence>
<dbReference type="AlphaFoldDB" id="A0A0M1VUJ2"/>
<dbReference type="InterPro" id="IPR009057">
    <property type="entry name" value="Homeodomain-like_sf"/>
</dbReference>
<dbReference type="InterPro" id="IPR018060">
    <property type="entry name" value="HTH_AraC"/>
</dbReference>
<dbReference type="SUPFAM" id="SSF46689">
    <property type="entry name" value="Homeodomain-like"/>
    <property type="match status" value="1"/>
</dbReference>
<name>A0A0M1VUJ2_FUSVC</name>
<evidence type="ECO:0000256" key="1">
    <source>
        <dbReference type="ARBA" id="ARBA00023015"/>
    </source>
</evidence>
<dbReference type="PROSITE" id="PS01124">
    <property type="entry name" value="HTH_ARAC_FAMILY_2"/>
    <property type="match status" value="1"/>
</dbReference>
<accession>A0A0M1VUJ2</accession>
<dbReference type="Gene3D" id="1.10.10.60">
    <property type="entry name" value="Homeodomain-like"/>
    <property type="match status" value="2"/>
</dbReference>
<evidence type="ECO:0000256" key="2">
    <source>
        <dbReference type="ARBA" id="ARBA00023125"/>
    </source>
</evidence>
<comment type="caution">
    <text evidence="5">The sequence shown here is derived from an EMBL/GenBank/DDBJ whole genome shotgun (WGS) entry which is preliminary data.</text>
</comment>
<dbReference type="InterPro" id="IPR029442">
    <property type="entry name" value="GyrI-like"/>
</dbReference>
<keyword evidence="1" id="KW-0805">Transcription regulation</keyword>
<dbReference type="GO" id="GO:0043565">
    <property type="term" value="F:sequence-specific DNA binding"/>
    <property type="evidence" value="ECO:0007669"/>
    <property type="project" value="InterPro"/>
</dbReference>
<evidence type="ECO:0000256" key="3">
    <source>
        <dbReference type="ARBA" id="ARBA00023163"/>
    </source>
</evidence>
<sequence length="281" mass="32599">MNIIKFFNQTIDYIETTLEDKIDEKKIVQLSGYSYPMFSRIFSILTDYSLSEYIRLRRLTKAAFDLRKNEEKVIDIAFKYQYESPDAFSLAFKKYHNCTPMEVKQGKDFKIFSPIHLSLTIKGGKAMEISIKKKEKFIVAGIKAENIETFQCPKVWENLFKKVSFNDLQKLGNGNSYGVCYETTSSKSINYIAAFDIKNISEAKKLGLDTMEIPEAEYAVVKLKGKIPNCIHEGWKYVMEVFFPEHGYKHAGTPDFELYSEGDMKSDNYEMELWIPIVKVE</sequence>
<dbReference type="eggNOG" id="COG3708">
    <property type="taxonomic scope" value="Bacteria"/>
</dbReference>
<feature type="domain" description="HTH araC/xylS-type" evidence="4">
    <location>
        <begin position="8"/>
        <end position="106"/>
    </location>
</feature>
<dbReference type="InterPro" id="IPR053182">
    <property type="entry name" value="YobU-like_regulator"/>
</dbReference>
<dbReference type="SMART" id="SM00871">
    <property type="entry name" value="AraC_E_bind"/>
    <property type="match status" value="1"/>
</dbReference>
<dbReference type="InterPro" id="IPR010499">
    <property type="entry name" value="AraC_E-bd"/>
</dbReference>
<dbReference type="Pfam" id="PF06445">
    <property type="entry name" value="GyrI-like"/>
    <property type="match status" value="1"/>
</dbReference>